<reference evidence="8 9" key="1">
    <citation type="submission" date="2020-02" db="EMBL/GenBank/DDBJ databases">
        <title>Acidophilic actinobacteria isolated from forest soil.</title>
        <authorList>
            <person name="Golinska P."/>
        </authorList>
    </citation>
    <scope>NUCLEOTIDE SEQUENCE [LARGE SCALE GENOMIC DNA]</scope>
    <source>
        <strain evidence="8 9">NL8</strain>
    </source>
</reference>
<keyword evidence="5" id="KW-0560">Oxidoreductase</keyword>
<gene>
    <name evidence="8" type="ORF">KGQ19_30795</name>
</gene>
<dbReference type="EMBL" id="JAAFYZ010000132">
    <property type="protein sequence ID" value="MBS2551266.1"/>
    <property type="molecule type" value="Genomic_DNA"/>
</dbReference>
<dbReference type="InterPro" id="IPR037069">
    <property type="entry name" value="AcylCoA_DH/ox_N_sf"/>
</dbReference>
<dbReference type="SUPFAM" id="SSF47203">
    <property type="entry name" value="Acyl-CoA dehydrogenase C-terminal domain-like"/>
    <property type="match status" value="1"/>
</dbReference>
<name>A0ABS5KYW9_9ACTN</name>
<evidence type="ECO:0000256" key="1">
    <source>
        <dbReference type="ARBA" id="ARBA00001974"/>
    </source>
</evidence>
<dbReference type="Gene3D" id="1.10.540.10">
    <property type="entry name" value="Acyl-CoA dehydrogenase/oxidase, N-terminal domain"/>
    <property type="match status" value="1"/>
</dbReference>
<dbReference type="InterPro" id="IPR009075">
    <property type="entry name" value="AcylCo_DH/oxidase_C"/>
</dbReference>
<comment type="similarity">
    <text evidence="2">Belongs to the acyl-CoA dehydrogenase family.</text>
</comment>
<keyword evidence="9" id="KW-1185">Reference proteome</keyword>
<evidence type="ECO:0000256" key="3">
    <source>
        <dbReference type="ARBA" id="ARBA00022630"/>
    </source>
</evidence>
<dbReference type="SUPFAM" id="SSF56645">
    <property type="entry name" value="Acyl-CoA dehydrogenase NM domain-like"/>
    <property type="match status" value="1"/>
</dbReference>
<dbReference type="InterPro" id="IPR009100">
    <property type="entry name" value="AcylCoA_DH/oxidase_NM_dom_sf"/>
</dbReference>
<evidence type="ECO:0000259" key="6">
    <source>
        <dbReference type="Pfam" id="PF00441"/>
    </source>
</evidence>
<accession>A0ABS5KYW9</accession>
<dbReference type="Gene3D" id="1.20.140.10">
    <property type="entry name" value="Butyryl-CoA Dehydrogenase, subunit A, domain 3"/>
    <property type="match status" value="1"/>
</dbReference>
<comment type="caution">
    <text evidence="8">The sequence shown here is derived from an EMBL/GenBank/DDBJ whole genome shotgun (WGS) entry which is preliminary data.</text>
</comment>
<evidence type="ECO:0000256" key="2">
    <source>
        <dbReference type="ARBA" id="ARBA00009347"/>
    </source>
</evidence>
<feature type="domain" description="Acyl-CoA dehydrogenase/oxidase C-terminal" evidence="6">
    <location>
        <begin position="242"/>
        <end position="376"/>
    </location>
</feature>
<evidence type="ECO:0000313" key="8">
    <source>
        <dbReference type="EMBL" id="MBS2551266.1"/>
    </source>
</evidence>
<dbReference type="PANTHER" id="PTHR43884:SF20">
    <property type="entry name" value="ACYL-COA DEHYDROGENASE FADE28"/>
    <property type="match status" value="1"/>
</dbReference>
<keyword evidence="3" id="KW-0285">Flavoprotein</keyword>
<evidence type="ECO:0000313" key="9">
    <source>
        <dbReference type="Proteomes" id="UP000730482"/>
    </source>
</evidence>
<comment type="cofactor">
    <cofactor evidence="1">
        <name>FAD</name>
        <dbReference type="ChEBI" id="CHEBI:57692"/>
    </cofactor>
</comment>
<dbReference type="Pfam" id="PF02771">
    <property type="entry name" value="Acyl-CoA_dh_N"/>
    <property type="match status" value="1"/>
</dbReference>
<dbReference type="RefSeq" id="WP_212015562.1">
    <property type="nucleotide sequence ID" value="NZ_JAAFYZ010000132.1"/>
</dbReference>
<dbReference type="InterPro" id="IPR013786">
    <property type="entry name" value="AcylCoA_DH/ox_N"/>
</dbReference>
<organism evidence="8 9">
    <name type="scientific">Catenulispora pinistramenti</name>
    <dbReference type="NCBI Taxonomy" id="2705254"/>
    <lineage>
        <taxon>Bacteria</taxon>
        <taxon>Bacillati</taxon>
        <taxon>Actinomycetota</taxon>
        <taxon>Actinomycetes</taxon>
        <taxon>Catenulisporales</taxon>
        <taxon>Catenulisporaceae</taxon>
        <taxon>Catenulispora</taxon>
    </lineage>
</organism>
<evidence type="ECO:0000256" key="5">
    <source>
        <dbReference type="ARBA" id="ARBA00023002"/>
    </source>
</evidence>
<protein>
    <submittedName>
        <fullName evidence="8">Acyl-CoA/acyl-ACP dehydrogenase</fullName>
    </submittedName>
</protein>
<keyword evidence="4" id="KW-0274">FAD</keyword>
<dbReference type="PANTHER" id="PTHR43884">
    <property type="entry name" value="ACYL-COA DEHYDROGENASE"/>
    <property type="match status" value="1"/>
</dbReference>
<dbReference type="InterPro" id="IPR036250">
    <property type="entry name" value="AcylCo_DH-like_C"/>
</dbReference>
<dbReference type="Pfam" id="PF00441">
    <property type="entry name" value="Acyl-CoA_dh_1"/>
    <property type="match status" value="1"/>
</dbReference>
<proteinExistence type="inferred from homology"/>
<dbReference type="Proteomes" id="UP000730482">
    <property type="component" value="Unassembled WGS sequence"/>
</dbReference>
<feature type="domain" description="Acyl-CoA dehydrogenase/oxidase N-terminal" evidence="7">
    <location>
        <begin position="23"/>
        <end position="101"/>
    </location>
</feature>
<evidence type="ECO:0000259" key="7">
    <source>
        <dbReference type="Pfam" id="PF02771"/>
    </source>
</evidence>
<sequence length="381" mass="39048">MRFDPEQEELRRTVRTLLERVAGGDVWRLLGEQVGALGLAVPEEFGGGGFSVLETHVVLEELGAALAAPGFLSTTLAAQAILAGDSVRAKGDLLPGIAAGETRAAVGWGGAVEASGGGGGGGRGSGGGWRLNGVDGHVLDGGEADLLVVPALMANGSGLIQEARRGLARGSQPGPGVGSSGVGMPGLGLPGVGLFVVDASDAVVRSVETVDPGRPQARVEFHQSPATLLSADAPLDRILDLACVAVSAEQVGAAQRAFDLTLAYAKQRVQFGRPIGSFQAVKHRLADMFTLLESARSASYAAAFAAVSGDGLTVAASRAKAYCSEAFSVIAGEAIQLHGGIGITWEHPIHLYFKRAHATSQLFGTPAWHRRRYAHAVGLAA</sequence>
<evidence type="ECO:0000256" key="4">
    <source>
        <dbReference type="ARBA" id="ARBA00022827"/>
    </source>
</evidence>